<keyword evidence="6" id="KW-1185">Reference proteome</keyword>
<evidence type="ECO:0000256" key="4">
    <source>
        <dbReference type="SAM" id="MobiDB-lite"/>
    </source>
</evidence>
<dbReference type="GO" id="GO:0045089">
    <property type="term" value="P:positive regulation of innate immune response"/>
    <property type="evidence" value="ECO:0007669"/>
    <property type="project" value="TreeGrafter"/>
</dbReference>
<organism evidence="5 6">
    <name type="scientific">Brenthis ino</name>
    <name type="common">lesser marbled fritillary</name>
    <dbReference type="NCBI Taxonomy" id="405034"/>
    <lineage>
        <taxon>Eukaryota</taxon>
        <taxon>Metazoa</taxon>
        <taxon>Ecdysozoa</taxon>
        <taxon>Arthropoda</taxon>
        <taxon>Hexapoda</taxon>
        <taxon>Insecta</taxon>
        <taxon>Pterygota</taxon>
        <taxon>Neoptera</taxon>
        <taxon>Endopterygota</taxon>
        <taxon>Lepidoptera</taxon>
        <taxon>Glossata</taxon>
        <taxon>Ditrysia</taxon>
        <taxon>Papilionoidea</taxon>
        <taxon>Nymphalidae</taxon>
        <taxon>Heliconiinae</taxon>
        <taxon>Argynnini</taxon>
        <taxon>Brenthis</taxon>
    </lineage>
</organism>
<feature type="non-terminal residue" evidence="5">
    <location>
        <position position="195"/>
    </location>
</feature>
<evidence type="ECO:0008006" key="7">
    <source>
        <dbReference type="Google" id="ProtNLM"/>
    </source>
</evidence>
<dbReference type="InterPro" id="IPR024132">
    <property type="entry name" value="Akirin"/>
</dbReference>
<evidence type="ECO:0000256" key="2">
    <source>
        <dbReference type="ARBA" id="ARBA00005625"/>
    </source>
</evidence>
<accession>A0A8J9V0A5</accession>
<comment type="subcellular location">
    <subcellularLocation>
        <location evidence="1">Nucleus</location>
    </subcellularLocation>
</comment>
<gene>
    <name evidence="5" type="ORF">BINO364_LOCUS14175</name>
</gene>
<evidence type="ECO:0000256" key="1">
    <source>
        <dbReference type="ARBA" id="ARBA00004123"/>
    </source>
</evidence>
<name>A0A8J9V0A5_9NEOP</name>
<feature type="compositionally biased region" description="Low complexity" evidence="4">
    <location>
        <begin position="85"/>
        <end position="96"/>
    </location>
</feature>
<dbReference type="Proteomes" id="UP000838878">
    <property type="component" value="Chromosome 7"/>
</dbReference>
<protein>
    <recommendedName>
        <fullName evidence="7">Akirin</fullName>
    </recommendedName>
</protein>
<dbReference type="GO" id="GO:0000785">
    <property type="term" value="C:chromatin"/>
    <property type="evidence" value="ECO:0007669"/>
    <property type="project" value="TreeGrafter"/>
</dbReference>
<dbReference type="GO" id="GO:0003712">
    <property type="term" value="F:transcription coregulator activity"/>
    <property type="evidence" value="ECO:0007669"/>
    <property type="project" value="TreeGrafter"/>
</dbReference>
<dbReference type="OrthoDB" id="10039914at2759"/>
<feature type="region of interest" description="Disordered" evidence="4">
    <location>
        <begin position="85"/>
        <end position="112"/>
    </location>
</feature>
<dbReference type="PANTHER" id="PTHR13293">
    <property type="entry name" value="AKIRIN-RELATED"/>
    <property type="match status" value="1"/>
</dbReference>
<reference evidence="5" key="1">
    <citation type="submission" date="2021-12" db="EMBL/GenBank/DDBJ databases">
        <authorList>
            <person name="Martin H S."/>
        </authorList>
    </citation>
    <scope>NUCLEOTIDE SEQUENCE</scope>
</reference>
<dbReference type="CDD" id="cd22240">
    <property type="entry name" value="akirin"/>
    <property type="match status" value="1"/>
</dbReference>
<dbReference type="EMBL" id="OV170227">
    <property type="protein sequence ID" value="CAH0729022.1"/>
    <property type="molecule type" value="Genomic_DNA"/>
</dbReference>
<dbReference type="AlphaFoldDB" id="A0A8J9V0A5"/>
<sequence>MACATLKRNLDWESMAQMPAKRRRCAPFTASSSTSPGLKVSETKSCVFGETVTAPAKLTPERMAQEICDEITRLHRRRQLRLASGAAASCSSSSGSEGDTSPPQRSHSRKKVQHRALFTFKQVRIICERLLRDQETALRAEYEVALNNKLAEQYEAFVRFNIDQVQRRPPPTTCMPLGMDAEHHMHQDLVPSYLS</sequence>
<evidence type="ECO:0000313" key="6">
    <source>
        <dbReference type="Proteomes" id="UP000838878"/>
    </source>
</evidence>
<evidence type="ECO:0000313" key="5">
    <source>
        <dbReference type="EMBL" id="CAH0729022.1"/>
    </source>
</evidence>
<dbReference type="GO" id="GO:0045944">
    <property type="term" value="P:positive regulation of transcription by RNA polymerase II"/>
    <property type="evidence" value="ECO:0007669"/>
    <property type="project" value="TreeGrafter"/>
</dbReference>
<proteinExistence type="inferred from homology"/>
<dbReference type="PANTHER" id="PTHR13293:SF6">
    <property type="entry name" value="AKIRIN-RELATED"/>
    <property type="match status" value="1"/>
</dbReference>
<dbReference type="GO" id="GO:0005634">
    <property type="term" value="C:nucleus"/>
    <property type="evidence" value="ECO:0007669"/>
    <property type="project" value="UniProtKB-SubCell"/>
</dbReference>
<keyword evidence="3" id="KW-0539">Nucleus</keyword>
<evidence type="ECO:0000256" key="3">
    <source>
        <dbReference type="ARBA" id="ARBA00023242"/>
    </source>
</evidence>
<comment type="similarity">
    <text evidence="2">Belongs to the akirin family.</text>
</comment>